<dbReference type="SUPFAM" id="SSF55856">
    <property type="entry name" value="Cytochrome b5-like heme/steroid binding domain"/>
    <property type="match status" value="1"/>
</dbReference>
<reference evidence="2 3" key="1">
    <citation type="journal article" date="2020" name="IScience">
        <title>Genome Sequencing of the Endangered Kingdonia uniflora (Circaeasteraceae, Ranunculales) Reveals Potential Mechanisms of Evolutionary Specialization.</title>
        <authorList>
            <person name="Sun Y."/>
            <person name="Deng T."/>
            <person name="Zhang A."/>
            <person name="Moore M.J."/>
            <person name="Landis J.B."/>
            <person name="Lin N."/>
            <person name="Zhang H."/>
            <person name="Zhang X."/>
            <person name="Huang J."/>
            <person name="Zhang X."/>
            <person name="Sun H."/>
            <person name="Wang H."/>
        </authorList>
    </citation>
    <scope>NUCLEOTIDE SEQUENCE [LARGE SCALE GENOMIC DNA]</scope>
    <source>
        <strain evidence="2">TB1705</strain>
        <tissue evidence="2">Leaf</tissue>
    </source>
</reference>
<dbReference type="OrthoDB" id="260519at2759"/>
<dbReference type="InterPro" id="IPR036400">
    <property type="entry name" value="Cyt_B5-like_heme/steroid_sf"/>
</dbReference>
<keyword evidence="3" id="KW-1185">Reference proteome</keyword>
<dbReference type="PROSITE" id="PS50255">
    <property type="entry name" value="CYTOCHROME_B5_2"/>
    <property type="match status" value="1"/>
</dbReference>
<comment type="caution">
    <text evidence="2">The sequence shown here is derived from an EMBL/GenBank/DDBJ whole genome shotgun (WGS) entry which is preliminary data.</text>
</comment>
<accession>A0A7J7L7S8</accession>
<sequence length="146" mass="16739">MWSPLWKLYNQNIPLHYRKEKDGQCCPGEYGYDLSSHHCWEVAYAEYPSSMQQVYDAIKFLEDNPGGDEVRYKILSQTLSFVCGVVGKGTTDDFGEDVGHSSCTRAMMDEYYREIDSSTKQKSPPPKQPQYNLDTRLQTMGKNICA</sequence>
<evidence type="ECO:0000259" key="1">
    <source>
        <dbReference type="PROSITE" id="PS50255"/>
    </source>
</evidence>
<dbReference type="EMBL" id="JACGCM010002558">
    <property type="protein sequence ID" value="KAF6138687.1"/>
    <property type="molecule type" value="Genomic_DNA"/>
</dbReference>
<dbReference type="InterPro" id="IPR001199">
    <property type="entry name" value="Cyt_B5-like_heme/steroid-bd"/>
</dbReference>
<dbReference type="Proteomes" id="UP000541444">
    <property type="component" value="Unassembled WGS sequence"/>
</dbReference>
<organism evidence="2 3">
    <name type="scientific">Kingdonia uniflora</name>
    <dbReference type="NCBI Taxonomy" id="39325"/>
    <lineage>
        <taxon>Eukaryota</taxon>
        <taxon>Viridiplantae</taxon>
        <taxon>Streptophyta</taxon>
        <taxon>Embryophyta</taxon>
        <taxon>Tracheophyta</taxon>
        <taxon>Spermatophyta</taxon>
        <taxon>Magnoliopsida</taxon>
        <taxon>Ranunculales</taxon>
        <taxon>Circaeasteraceae</taxon>
        <taxon>Kingdonia</taxon>
    </lineage>
</organism>
<protein>
    <recommendedName>
        <fullName evidence="1">Cytochrome b5 heme-binding domain-containing protein</fullName>
    </recommendedName>
</protein>
<feature type="domain" description="Cytochrome b5 heme-binding" evidence="1">
    <location>
        <begin position="35"/>
        <end position="112"/>
    </location>
</feature>
<evidence type="ECO:0000313" key="3">
    <source>
        <dbReference type="Proteomes" id="UP000541444"/>
    </source>
</evidence>
<dbReference type="AlphaFoldDB" id="A0A7J7L7S8"/>
<name>A0A7J7L7S8_9MAGN</name>
<evidence type="ECO:0000313" key="2">
    <source>
        <dbReference type="EMBL" id="KAF6138687.1"/>
    </source>
</evidence>
<dbReference type="Gene3D" id="3.10.120.10">
    <property type="entry name" value="Cytochrome b5-like heme/steroid binding domain"/>
    <property type="match status" value="1"/>
</dbReference>
<gene>
    <name evidence="2" type="ORF">GIB67_009881</name>
</gene>
<proteinExistence type="predicted"/>